<gene>
    <name evidence="7" type="primary">LOC113053989</name>
</gene>
<dbReference type="OrthoDB" id="8954335at2759"/>
<keyword evidence="6" id="KW-1185">Reference proteome</keyword>
<feature type="domain" description="AIG1-type G" evidence="5">
    <location>
        <begin position="20"/>
        <end position="129"/>
    </location>
</feature>
<keyword evidence="3" id="KW-0342">GTP-binding</keyword>
<dbReference type="RefSeq" id="XP_026074972.1">
    <property type="nucleotide sequence ID" value="XM_026219187.1"/>
</dbReference>
<dbReference type="GeneID" id="113053989"/>
<dbReference type="InterPro" id="IPR027417">
    <property type="entry name" value="P-loop_NTPase"/>
</dbReference>
<dbReference type="InterPro" id="IPR045058">
    <property type="entry name" value="GIMA/IAN/Toc"/>
</dbReference>
<evidence type="ECO:0000256" key="4">
    <source>
        <dbReference type="SAM" id="MobiDB-lite"/>
    </source>
</evidence>
<accession>A0A6P6KUR2</accession>
<reference evidence="7" key="1">
    <citation type="submission" date="2025-08" db="UniProtKB">
        <authorList>
            <consortium name="RefSeq"/>
        </authorList>
    </citation>
    <scope>IDENTIFICATION</scope>
    <source>
        <strain evidence="7">Wakin</strain>
        <tissue evidence="7">Muscle</tissue>
    </source>
</reference>
<dbReference type="PANTHER" id="PTHR10903:SF139">
    <property type="entry name" value="GTPASE IMAP FAMILY MEMBER 4 ISOFORM X1"/>
    <property type="match status" value="1"/>
</dbReference>
<dbReference type="KEGG" id="caua:113053989"/>
<protein>
    <submittedName>
        <fullName evidence="7">GTPase IMAP family member 7-like</fullName>
    </submittedName>
</protein>
<dbReference type="GO" id="GO:0005525">
    <property type="term" value="F:GTP binding"/>
    <property type="evidence" value="ECO:0007669"/>
    <property type="project" value="UniProtKB-KW"/>
</dbReference>
<dbReference type="Proteomes" id="UP000515129">
    <property type="component" value="Chromosome 3"/>
</dbReference>
<dbReference type="PANTHER" id="PTHR10903">
    <property type="entry name" value="GTPASE, IMAP FAMILY MEMBER-RELATED"/>
    <property type="match status" value="1"/>
</dbReference>
<evidence type="ECO:0000256" key="1">
    <source>
        <dbReference type="ARBA" id="ARBA00008535"/>
    </source>
</evidence>
<dbReference type="InterPro" id="IPR006703">
    <property type="entry name" value="G_AIG1"/>
</dbReference>
<dbReference type="Pfam" id="PF04548">
    <property type="entry name" value="AIG1"/>
    <property type="match status" value="1"/>
</dbReference>
<keyword evidence="2" id="KW-0547">Nucleotide-binding</keyword>
<evidence type="ECO:0000313" key="7">
    <source>
        <dbReference type="RefSeq" id="XP_026074972.1"/>
    </source>
</evidence>
<feature type="region of interest" description="Disordered" evidence="4">
    <location>
        <begin position="1"/>
        <end position="22"/>
    </location>
</feature>
<organism evidence="6 7">
    <name type="scientific">Carassius auratus</name>
    <name type="common">Goldfish</name>
    <dbReference type="NCBI Taxonomy" id="7957"/>
    <lineage>
        <taxon>Eukaryota</taxon>
        <taxon>Metazoa</taxon>
        <taxon>Chordata</taxon>
        <taxon>Craniata</taxon>
        <taxon>Vertebrata</taxon>
        <taxon>Euteleostomi</taxon>
        <taxon>Actinopterygii</taxon>
        <taxon>Neopterygii</taxon>
        <taxon>Teleostei</taxon>
        <taxon>Ostariophysi</taxon>
        <taxon>Cypriniformes</taxon>
        <taxon>Cyprinidae</taxon>
        <taxon>Cyprininae</taxon>
        <taxon>Carassius</taxon>
    </lineage>
</organism>
<sequence>MAAGNWETEGTTDESDSDNQQSGPQAILLVVPIGVPFTEHHWQGLWALGAGIWRHTMVLFTCADQLKQDMGVEEFIVDAGTALQRLVERCGCRYHALDNTSLDKSAPVAELLEKVEEMVHENQGQFFEMVRSNLVFGDEDTENEREDDRCTEVERTAAMFRFPPREIRVLLVGWHGAAVWVEDADVKESTHALKKANSLGK</sequence>
<dbReference type="Gene3D" id="3.40.50.300">
    <property type="entry name" value="P-loop containing nucleotide triphosphate hydrolases"/>
    <property type="match status" value="1"/>
</dbReference>
<evidence type="ECO:0000256" key="3">
    <source>
        <dbReference type="ARBA" id="ARBA00023134"/>
    </source>
</evidence>
<evidence type="ECO:0000313" key="6">
    <source>
        <dbReference type="Proteomes" id="UP000515129"/>
    </source>
</evidence>
<comment type="similarity">
    <text evidence="1">Belongs to the TRAFAC class TrmE-Era-EngA-EngB-Septin-like GTPase superfamily. AIG1/Toc34/Toc159-like paraseptin GTPase family. IAN subfamily.</text>
</comment>
<proteinExistence type="inferred from homology"/>
<name>A0A6P6KUR2_CARAU</name>
<evidence type="ECO:0000256" key="2">
    <source>
        <dbReference type="ARBA" id="ARBA00022741"/>
    </source>
</evidence>
<dbReference type="AlphaFoldDB" id="A0A6P6KUR2"/>
<evidence type="ECO:0000259" key="5">
    <source>
        <dbReference type="Pfam" id="PF04548"/>
    </source>
</evidence>